<dbReference type="SMART" id="SM00449">
    <property type="entry name" value="SPRY"/>
    <property type="match status" value="1"/>
</dbReference>
<dbReference type="Pfam" id="PF08513">
    <property type="entry name" value="LisH"/>
    <property type="match status" value="1"/>
</dbReference>
<evidence type="ECO:0000259" key="3">
    <source>
        <dbReference type="PROSITE" id="PS50188"/>
    </source>
</evidence>
<dbReference type="EMBL" id="VXIV02000365">
    <property type="protein sequence ID" value="KAF6038732.1"/>
    <property type="molecule type" value="Genomic_DNA"/>
</dbReference>
<dbReference type="InterPro" id="IPR013320">
    <property type="entry name" value="ConA-like_dom_sf"/>
</dbReference>
<dbReference type="InterPro" id="IPR043136">
    <property type="entry name" value="B30.2/SPRY_sf"/>
</dbReference>
<evidence type="ECO:0000259" key="4">
    <source>
        <dbReference type="PROSITE" id="PS50897"/>
    </source>
</evidence>
<dbReference type="PROSITE" id="PS50896">
    <property type="entry name" value="LISH"/>
    <property type="match status" value="1"/>
</dbReference>
<feature type="region of interest" description="Disordered" evidence="2">
    <location>
        <begin position="329"/>
        <end position="402"/>
    </location>
</feature>
<dbReference type="InterPro" id="IPR003877">
    <property type="entry name" value="SPRY_dom"/>
</dbReference>
<dbReference type="PROSITE" id="PS50897">
    <property type="entry name" value="CTLH"/>
    <property type="match status" value="1"/>
</dbReference>
<reference evidence="5" key="1">
    <citation type="submission" date="2020-06" db="EMBL/GenBank/DDBJ databases">
        <title>Draft genome of Bugula neritina, a colonial animal packing powerful symbionts and potential medicines.</title>
        <authorList>
            <person name="Rayko M."/>
        </authorList>
    </citation>
    <scope>NUCLEOTIDE SEQUENCE [LARGE SCALE GENOMIC DNA]</scope>
    <source>
        <strain evidence="5">Kwan_BN1</strain>
    </source>
</reference>
<evidence type="ECO:0000313" key="6">
    <source>
        <dbReference type="Proteomes" id="UP000593567"/>
    </source>
</evidence>
<name>A0A7J7KJ35_BUGNE</name>
<dbReference type="OrthoDB" id="25503at2759"/>
<feature type="domain" description="CTLH" evidence="4">
    <location>
        <begin position="271"/>
        <end position="328"/>
    </location>
</feature>
<dbReference type="PROSITE" id="PS50188">
    <property type="entry name" value="B302_SPRY"/>
    <property type="match status" value="1"/>
</dbReference>
<dbReference type="InterPro" id="IPR013144">
    <property type="entry name" value="CRA_dom"/>
</dbReference>
<comment type="caution">
    <text evidence="5">The sequence shown here is derived from an EMBL/GenBank/DDBJ whole genome shotgun (WGS) entry which is preliminary data.</text>
</comment>
<protein>
    <submittedName>
        <fullName evidence="5">RANBP9</fullName>
    </submittedName>
</protein>
<dbReference type="Gene3D" id="2.60.120.920">
    <property type="match status" value="1"/>
</dbReference>
<feature type="domain" description="B30.2/SPRY" evidence="3">
    <location>
        <begin position="14"/>
        <end position="201"/>
    </location>
</feature>
<keyword evidence="6" id="KW-1185">Reference proteome</keyword>
<dbReference type="InterPro" id="IPR006594">
    <property type="entry name" value="LisH"/>
</dbReference>
<proteinExistence type="inferred from homology"/>
<dbReference type="InterPro" id="IPR006595">
    <property type="entry name" value="CTLH_C"/>
</dbReference>
<organism evidence="5 6">
    <name type="scientific">Bugula neritina</name>
    <name type="common">Brown bryozoan</name>
    <name type="synonym">Sertularia neritina</name>
    <dbReference type="NCBI Taxonomy" id="10212"/>
    <lineage>
        <taxon>Eukaryota</taxon>
        <taxon>Metazoa</taxon>
        <taxon>Spiralia</taxon>
        <taxon>Lophotrochozoa</taxon>
        <taxon>Bryozoa</taxon>
        <taxon>Gymnolaemata</taxon>
        <taxon>Cheilostomatida</taxon>
        <taxon>Flustrina</taxon>
        <taxon>Buguloidea</taxon>
        <taxon>Bugulidae</taxon>
        <taxon>Bugula</taxon>
    </lineage>
</organism>
<gene>
    <name evidence="5" type="ORF">EB796_002957</name>
</gene>
<feature type="compositionally biased region" description="Polar residues" evidence="2">
    <location>
        <begin position="338"/>
        <end position="364"/>
    </location>
</feature>
<dbReference type="InterPro" id="IPR050618">
    <property type="entry name" value="Ubq-SigPath_Reg"/>
</dbReference>
<evidence type="ECO:0000313" key="5">
    <source>
        <dbReference type="EMBL" id="KAF6038732.1"/>
    </source>
</evidence>
<dbReference type="PANTHER" id="PTHR12864">
    <property type="entry name" value="RAN BINDING PROTEIN 9-RELATED"/>
    <property type="match status" value="1"/>
</dbReference>
<dbReference type="AlphaFoldDB" id="A0A7J7KJ35"/>
<dbReference type="InterPro" id="IPR024964">
    <property type="entry name" value="CTLH/CRA"/>
</dbReference>
<dbReference type="Proteomes" id="UP000593567">
    <property type="component" value="Unassembled WGS sequence"/>
</dbReference>
<dbReference type="FunFam" id="2.60.120.920:FF:000011">
    <property type="entry name" value="RAN binding protein 10"/>
    <property type="match status" value="1"/>
</dbReference>
<feature type="compositionally biased region" description="Polar residues" evidence="2">
    <location>
        <begin position="388"/>
        <end position="402"/>
    </location>
</feature>
<dbReference type="SMART" id="SM00757">
    <property type="entry name" value="CRA"/>
    <property type="match status" value="1"/>
</dbReference>
<comment type="similarity">
    <text evidence="1">Belongs to the RANBP9/10 family.</text>
</comment>
<accession>A0A7J7KJ35</accession>
<dbReference type="Pfam" id="PF10607">
    <property type="entry name" value="CTLH"/>
    <property type="match status" value="2"/>
</dbReference>
<dbReference type="SUPFAM" id="SSF49899">
    <property type="entry name" value="Concanavalin A-like lectins/glucanases"/>
    <property type="match status" value="1"/>
</dbReference>
<dbReference type="CDD" id="cd12909">
    <property type="entry name" value="SPRY_RanBP9_10"/>
    <property type="match status" value="1"/>
</dbReference>
<sequence length="574" mass="62193">MSLLQKGMAALSNKNSRLKQLYPAVNELETPFPTCWSHKDKHEFIGLSEDGLTINYKGLGKIPKDAASIRTNYPIPPSCGIYYFEVKIISKGRDGYMGIGLSGADVSNNRLPGWENNSYGYHGDDGHSFSCSGHGEPYGPTFTTNDVIGCCVNLIDGTCFFTKNGVNLGAAFKNISYGMYPTVGLQTPGEIVQANFGKEPFLFDIEDYMQEYKVAVETQIGGMSLEQNNDLWQAILNRIVSSYLVHYGYSATAESFAKDTGQEYWAEELASIKNRQRIQKLVLGGNIGEAISVTQELYPGLLESRPNLFFVLKCRQFVEMVNGTDTEIQSKKGKRCISSHSSAKSSPCVSPYSYKSSRNTSAANSPHRPSMGSPLSTHSNGAVAAHSSDVTPNGTSVLNGSVPMSTANGTVNVSEVNGNSHATGDGGDGMNDNMDVDLPRSHVSHIQSTSEINLIKILQFGKELKSMNTMLSETRGTNEENDLMLEGIFSLLAYSDPWNSPIGSQLDPLQREPVCAALNSAILEIHGLPPLPVLETILGQTKQTLAEMTKAGIGASAFAQLTNFIHVETAQSNT</sequence>
<evidence type="ECO:0000256" key="1">
    <source>
        <dbReference type="ARBA" id="ARBA00006535"/>
    </source>
</evidence>
<evidence type="ECO:0000256" key="2">
    <source>
        <dbReference type="SAM" id="MobiDB-lite"/>
    </source>
</evidence>
<dbReference type="SMART" id="SM00668">
    <property type="entry name" value="CTLH"/>
    <property type="match status" value="1"/>
</dbReference>
<dbReference type="InterPro" id="IPR001870">
    <property type="entry name" value="B30.2/SPRY"/>
</dbReference>
<dbReference type="InterPro" id="IPR035782">
    <property type="entry name" value="SPRY_RanBP9/10"/>
</dbReference>
<dbReference type="SMART" id="SM00667">
    <property type="entry name" value="LisH"/>
    <property type="match status" value="1"/>
</dbReference>
<dbReference type="Pfam" id="PF00622">
    <property type="entry name" value="SPRY"/>
    <property type="match status" value="1"/>
</dbReference>